<evidence type="ECO:0000313" key="15">
    <source>
        <dbReference type="Proteomes" id="UP000653454"/>
    </source>
</evidence>
<dbReference type="InterPro" id="IPR009071">
    <property type="entry name" value="HMG_box_dom"/>
</dbReference>
<feature type="DNA-binding region" description="HMG box" evidence="11">
    <location>
        <begin position="20"/>
        <end position="89"/>
    </location>
</feature>
<dbReference type="Pfam" id="PF00505">
    <property type="entry name" value="HMG_box"/>
    <property type="match status" value="1"/>
</dbReference>
<name>A0A8S4F8M4_PLUXY</name>
<dbReference type="PROSITE" id="PS50118">
    <property type="entry name" value="HMG_BOX_2"/>
    <property type="match status" value="1"/>
</dbReference>
<comment type="subcellular location">
    <subcellularLocation>
        <location evidence="2">Cytoplasm</location>
    </subcellularLocation>
    <subcellularLocation>
        <location evidence="1">Nucleus</location>
    </subcellularLocation>
</comment>
<feature type="non-terminal residue" evidence="14">
    <location>
        <position position="391"/>
    </location>
</feature>
<dbReference type="Gene3D" id="1.10.30.10">
    <property type="entry name" value="High mobility group box domain"/>
    <property type="match status" value="1"/>
</dbReference>
<feature type="region of interest" description="Disordered" evidence="12">
    <location>
        <begin position="1"/>
        <end position="21"/>
    </location>
</feature>
<feature type="domain" description="HMG box" evidence="13">
    <location>
        <begin position="20"/>
        <end position="89"/>
    </location>
</feature>
<evidence type="ECO:0000256" key="1">
    <source>
        <dbReference type="ARBA" id="ARBA00004123"/>
    </source>
</evidence>
<sequence>MRGDLSAQIKPTINQSKMPKKPPRNAFYFYMQHFKEEERKKGNMYKNLAEVAEAAGPLWKNAPPAVRAQFEDMAKKEKQKNNIPEMKFTSHGISFAEIEAQAKELKSAEENERKDIKNMVKLKAFNDSIKFEDFYLMDVNYYCLAGSEYVIAEFTILRFNLADGIKDDYHEIINPGTIPIGYASDAKLACAELGLEMPDPDGRTNYVKVIANIMDYLRVQDAGGRTVLPAIYTMPDKVPPIQNFVQQLSIRASQDETVFRIYRLDTLFYHLINAIRTRDDEGFPKESLALAQLKKDSFRYNPGLACEHHETTGTGDKAVECTKSRVKRWAFTVLDHCCPVAGLDVRPGSHVPQDYHMSSILTYQEKRKQRAAPSVGGPRSPSCNSSMVSES</sequence>
<evidence type="ECO:0000256" key="9">
    <source>
        <dbReference type="ARBA" id="ARBA00023242"/>
    </source>
</evidence>
<evidence type="ECO:0000256" key="5">
    <source>
        <dbReference type="ARBA" id="ARBA00022490"/>
    </source>
</evidence>
<dbReference type="GO" id="GO:0043186">
    <property type="term" value="C:P granule"/>
    <property type="evidence" value="ECO:0007669"/>
    <property type="project" value="TreeGrafter"/>
</dbReference>
<evidence type="ECO:0000313" key="14">
    <source>
        <dbReference type="EMBL" id="CAG9123091.1"/>
    </source>
</evidence>
<dbReference type="AlphaFoldDB" id="A0A8S4F8M4"/>
<keyword evidence="5" id="KW-0963">Cytoplasm</keyword>
<dbReference type="GO" id="GO:0045892">
    <property type="term" value="P:negative regulation of DNA-templated transcription"/>
    <property type="evidence" value="ECO:0007669"/>
    <property type="project" value="TreeGrafter"/>
</dbReference>
<dbReference type="SMART" id="SM00398">
    <property type="entry name" value="HMG"/>
    <property type="match status" value="1"/>
</dbReference>
<dbReference type="InterPro" id="IPR039259">
    <property type="entry name" value="Protein_maelstrom"/>
</dbReference>
<dbReference type="Pfam" id="PF13017">
    <property type="entry name" value="Maelstrom"/>
    <property type="match status" value="1"/>
</dbReference>
<evidence type="ECO:0000256" key="11">
    <source>
        <dbReference type="PROSITE-ProRule" id="PRU00267"/>
    </source>
</evidence>
<dbReference type="GO" id="GO:0007140">
    <property type="term" value="P:male meiotic nuclear division"/>
    <property type="evidence" value="ECO:0007669"/>
    <property type="project" value="TreeGrafter"/>
</dbReference>
<reference evidence="14" key="1">
    <citation type="submission" date="2020-11" db="EMBL/GenBank/DDBJ databases">
        <authorList>
            <person name="Whiteford S."/>
        </authorList>
    </citation>
    <scope>NUCLEOTIDE SEQUENCE</scope>
</reference>
<protein>
    <submittedName>
        <fullName evidence="14">(diamondback moth) hypothetical protein</fullName>
    </submittedName>
</protein>
<keyword evidence="15" id="KW-1185">Reference proteome</keyword>
<keyword evidence="4" id="KW-0217">Developmental protein</keyword>
<keyword evidence="6" id="KW-0221">Differentiation</keyword>
<evidence type="ECO:0000256" key="2">
    <source>
        <dbReference type="ARBA" id="ARBA00004496"/>
    </source>
</evidence>
<dbReference type="Proteomes" id="UP000653454">
    <property type="component" value="Unassembled WGS sequence"/>
</dbReference>
<organism evidence="14 15">
    <name type="scientific">Plutella xylostella</name>
    <name type="common">Diamondback moth</name>
    <name type="synonym">Plutella maculipennis</name>
    <dbReference type="NCBI Taxonomy" id="51655"/>
    <lineage>
        <taxon>Eukaryota</taxon>
        <taxon>Metazoa</taxon>
        <taxon>Ecdysozoa</taxon>
        <taxon>Arthropoda</taxon>
        <taxon>Hexapoda</taxon>
        <taxon>Insecta</taxon>
        <taxon>Pterygota</taxon>
        <taxon>Neoptera</taxon>
        <taxon>Endopterygota</taxon>
        <taxon>Lepidoptera</taxon>
        <taxon>Glossata</taxon>
        <taxon>Ditrysia</taxon>
        <taxon>Yponomeutoidea</taxon>
        <taxon>Plutellidae</taxon>
        <taxon>Plutella</taxon>
    </lineage>
</organism>
<evidence type="ECO:0000256" key="8">
    <source>
        <dbReference type="ARBA" id="ARBA00023158"/>
    </source>
</evidence>
<dbReference type="InterPro" id="IPR036910">
    <property type="entry name" value="HMG_box_dom_sf"/>
</dbReference>
<keyword evidence="8" id="KW-0943">RNA-mediated gene silencing</keyword>
<dbReference type="SUPFAM" id="SSF47095">
    <property type="entry name" value="HMG-box"/>
    <property type="match status" value="1"/>
</dbReference>
<proteinExistence type="inferred from homology"/>
<keyword evidence="10" id="KW-0469">Meiosis</keyword>
<dbReference type="EMBL" id="CAJHNJ030000028">
    <property type="protein sequence ID" value="CAG9123091.1"/>
    <property type="molecule type" value="Genomic_DNA"/>
</dbReference>
<keyword evidence="7 11" id="KW-0238">DNA-binding</keyword>
<comment type="caution">
    <text evidence="14">The sequence shown here is derived from an EMBL/GenBank/DDBJ whole genome shotgun (WGS) entry which is preliminary data.</text>
</comment>
<dbReference type="InterPro" id="IPR024970">
    <property type="entry name" value="Maelstrom"/>
</dbReference>
<accession>A0A8S4F8M4</accession>
<evidence type="ECO:0000256" key="10">
    <source>
        <dbReference type="ARBA" id="ARBA00023254"/>
    </source>
</evidence>
<dbReference type="GO" id="GO:0007283">
    <property type="term" value="P:spermatogenesis"/>
    <property type="evidence" value="ECO:0007669"/>
    <property type="project" value="TreeGrafter"/>
</dbReference>
<dbReference type="PANTHER" id="PTHR21358">
    <property type="entry name" value="PROTEIN MAELSTROM HOMOLOG"/>
    <property type="match status" value="1"/>
</dbReference>
<dbReference type="PANTHER" id="PTHR21358:SF4">
    <property type="entry name" value="PROTEIN MAELSTROM HOMOLOG"/>
    <property type="match status" value="1"/>
</dbReference>
<evidence type="ECO:0000256" key="3">
    <source>
        <dbReference type="ARBA" id="ARBA00007057"/>
    </source>
</evidence>
<evidence type="ECO:0000259" key="13">
    <source>
        <dbReference type="PROSITE" id="PS50118"/>
    </source>
</evidence>
<evidence type="ECO:0000256" key="6">
    <source>
        <dbReference type="ARBA" id="ARBA00022782"/>
    </source>
</evidence>
<gene>
    <name evidence="14" type="ORF">PLXY2_LOCUS7829</name>
</gene>
<feature type="compositionally biased region" description="Polar residues" evidence="12">
    <location>
        <begin position="381"/>
        <end position="391"/>
    </location>
</feature>
<dbReference type="CDD" id="cd21992">
    <property type="entry name" value="HMG-box_MAEL"/>
    <property type="match status" value="1"/>
</dbReference>
<comment type="similarity">
    <text evidence="3">Belongs to the maelstrom family.</text>
</comment>
<evidence type="ECO:0000256" key="12">
    <source>
        <dbReference type="SAM" id="MobiDB-lite"/>
    </source>
</evidence>
<keyword evidence="9 11" id="KW-0539">Nucleus</keyword>
<feature type="region of interest" description="Disordered" evidence="12">
    <location>
        <begin position="366"/>
        <end position="391"/>
    </location>
</feature>
<dbReference type="GO" id="GO:0034587">
    <property type="term" value="P:piRNA processing"/>
    <property type="evidence" value="ECO:0007669"/>
    <property type="project" value="TreeGrafter"/>
</dbReference>
<evidence type="ECO:0000256" key="4">
    <source>
        <dbReference type="ARBA" id="ARBA00022473"/>
    </source>
</evidence>
<dbReference type="GO" id="GO:0005634">
    <property type="term" value="C:nucleus"/>
    <property type="evidence" value="ECO:0007669"/>
    <property type="project" value="UniProtKB-SubCell"/>
</dbReference>
<dbReference type="GO" id="GO:0030154">
    <property type="term" value="P:cell differentiation"/>
    <property type="evidence" value="ECO:0007669"/>
    <property type="project" value="UniProtKB-KW"/>
</dbReference>
<dbReference type="GO" id="GO:0043565">
    <property type="term" value="F:sequence-specific DNA binding"/>
    <property type="evidence" value="ECO:0007669"/>
    <property type="project" value="TreeGrafter"/>
</dbReference>
<evidence type="ECO:0000256" key="7">
    <source>
        <dbReference type="ARBA" id="ARBA00023125"/>
    </source>
</evidence>
<dbReference type="GO" id="GO:0060964">
    <property type="term" value="P:regulation of miRNA-mediated gene silencing"/>
    <property type="evidence" value="ECO:0007669"/>
    <property type="project" value="InterPro"/>
</dbReference>